<evidence type="ECO:0000313" key="2">
    <source>
        <dbReference type="EMBL" id="QLQ33089.1"/>
    </source>
</evidence>
<gene>
    <name evidence="2" type="ORF">HZT40_17495</name>
</gene>
<dbReference type="Proteomes" id="UP000510621">
    <property type="component" value="Chromosome"/>
</dbReference>
<accession>A0A7L6AVG1</accession>
<feature type="signal peptide" evidence="1">
    <location>
        <begin position="1"/>
        <end position="19"/>
    </location>
</feature>
<organism evidence="2 3">
    <name type="scientific">Candidatus Thiothrix singaporensis</name>
    <dbReference type="NCBI Taxonomy" id="2799669"/>
    <lineage>
        <taxon>Bacteria</taxon>
        <taxon>Pseudomonadati</taxon>
        <taxon>Pseudomonadota</taxon>
        <taxon>Gammaproteobacteria</taxon>
        <taxon>Thiotrichales</taxon>
        <taxon>Thiotrichaceae</taxon>
        <taxon>Thiothrix</taxon>
    </lineage>
</organism>
<evidence type="ECO:0000256" key="1">
    <source>
        <dbReference type="SAM" id="SignalP"/>
    </source>
</evidence>
<evidence type="ECO:0000313" key="3">
    <source>
        <dbReference type="Proteomes" id="UP000510621"/>
    </source>
</evidence>
<dbReference type="EMBL" id="CP059265">
    <property type="protein sequence ID" value="QLQ33089.1"/>
    <property type="molecule type" value="Genomic_DNA"/>
</dbReference>
<reference evidence="2" key="1">
    <citation type="submission" date="2020-06" db="EMBL/GenBank/DDBJ databases">
        <title>Analysis procedures for assessing recovery of high quality, complete, closed genomes from Nanopore long read metagenome sequencing.</title>
        <authorList>
            <person name="Bessarab I."/>
            <person name="Arumugam K."/>
            <person name="Haryono M."/>
            <person name="Liu X."/>
            <person name="Roy S."/>
            <person name="Zuniga-Montanez R.E."/>
            <person name="Qiu G."/>
            <person name="Drautz-Moses D.I."/>
            <person name="Law Y.Y."/>
            <person name="Wuertz S."/>
            <person name="Lauro F.M."/>
            <person name="Huson D.H."/>
            <person name="Williams R.B."/>
        </authorList>
    </citation>
    <scope>NUCLEOTIDE SEQUENCE [LARGE SCALE GENOMIC DNA]</scope>
    <source>
        <strain evidence="2">SSD2</strain>
    </source>
</reference>
<proteinExistence type="predicted"/>
<keyword evidence="3" id="KW-1185">Reference proteome</keyword>
<sequence>MKKGYVRAASMSGAVFSSASFSGLLGQGLVAAAISTAVLLAGCGGGGDTSKNTVVNNSNVTNSAAKTFVSMDDSGDTTITPPERVACAQDQTTKLYWEVKSDEGAGAQPDFRDKDYGYNWYDGQNGYQSLPAGDASTASILGSYPCQKSGPIWCAVIRVPMSGR</sequence>
<dbReference type="KEGG" id="this:HZT40_17495"/>
<name>A0A7L6AVG1_9GAMM</name>
<dbReference type="AlphaFoldDB" id="A0A7L6AVG1"/>
<evidence type="ECO:0008006" key="4">
    <source>
        <dbReference type="Google" id="ProtNLM"/>
    </source>
</evidence>
<keyword evidence="1" id="KW-0732">Signal</keyword>
<protein>
    <recommendedName>
        <fullName evidence="4">Ig-like domain-containing protein</fullName>
    </recommendedName>
</protein>
<feature type="chain" id="PRO_5029527560" description="Ig-like domain-containing protein" evidence="1">
    <location>
        <begin position="20"/>
        <end position="164"/>
    </location>
</feature>